<dbReference type="PROSITE" id="PS50885">
    <property type="entry name" value="HAMP"/>
    <property type="match status" value="1"/>
</dbReference>
<dbReference type="InterPro" id="IPR011495">
    <property type="entry name" value="Sig_transdc_His_kin_sub2_dim/P"/>
</dbReference>
<dbReference type="InterPro" id="IPR005467">
    <property type="entry name" value="His_kinase_dom"/>
</dbReference>
<dbReference type="Pfam" id="PF02518">
    <property type="entry name" value="HATPase_c"/>
    <property type="match status" value="1"/>
</dbReference>
<evidence type="ECO:0000259" key="12">
    <source>
        <dbReference type="PROSITE" id="PS50885"/>
    </source>
</evidence>
<dbReference type="InterPro" id="IPR003660">
    <property type="entry name" value="HAMP_dom"/>
</dbReference>
<feature type="transmembrane region" description="Helical" evidence="10">
    <location>
        <begin position="345"/>
        <end position="365"/>
    </location>
</feature>
<dbReference type="OrthoDB" id="9767435at2"/>
<feature type="transmembrane region" description="Helical" evidence="10">
    <location>
        <begin position="12"/>
        <end position="33"/>
    </location>
</feature>
<dbReference type="STRING" id="159291.SAMN05920897_109136"/>
<dbReference type="RefSeq" id="WP_076488838.1">
    <property type="nucleotide sequence ID" value="NZ_FTMS01000009.1"/>
</dbReference>
<dbReference type="SMART" id="SM00387">
    <property type="entry name" value="HATPase_c"/>
    <property type="match status" value="1"/>
</dbReference>
<feature type="domain" description="HAMP" evidence="12">
    <location>
        <begin position="366"/>
        <end position="422"/>
    </location>
</feature>
<dbReference type="EMBL" id="FTMS01000009">
    <property type="protein sequence ID" value="SIQ49047.1"/>
    <property type="molecule type" value="Genomic_DNA"/>
</dbReference>
<evidence type="ECO:0000256" key="7">
    <source>
        <dbReference type="ARBA" id="ARBA00022777"/>
    </source>
</evidence>
<dbReference type="Gene3D" id="3.30.450.20">
    <property type="entry name" value="PAS domain"/>
    <property type="match status" value="2"/>
</dbReference>
<keyword evidence="14" id="KW-1185">Reference proteome</keyword>
<dbReference type="GO" id="GO:0016020">
    <property type="term" value="C:membrane"/>
    <property type="evidence" value="ECO:0007669"/>
    <property type="project" value="UniProtKB-SubCell"/>
</dbReference>
<sequence>MIKGWNIRWITSVPFFSLIALGFVTGWALYLAGSRAVVRDLVQELSRETALSVTRELSSFLESAQNVSEVNATYLENLPDEWPLEEQIHGVFLDQLERCPALAIISVGYLDGEYYEAQRQSGGDIRFGYAGDSSGGVLTFWPSRSPSSDSASPVPGAASGSLGIDPARYDPRDRPWFQGARAADGPLWSEVYPLWSDGDLVITSAVPFGGFPGGVTSVVVTLGQVGAYLSSQIAPERGVLVVFDEHQRVVAASRDHAALQPLSGSGDPLLEEIASFLKNGRLLQEGRSSPGLPPLVVDVQGERLHGAILPLANPSLKGNDAPRWKVAVFIQEGYFTAPLVEADRFALYVMGILFCFFFLLAFAVAKIITSPLQRLQVLAEQMDLRNPLPSKELEQLGLFRNEVGALARSLLAMSSRLHEDYSIIRTSLHEKESLLREVHHRVKNNLQIVSSLLSLQASRADQDAELQQLLETCQNRLHVMASVHEMACGAEDVSAIEMEEYLTRVAASCGAFRQGVALDIRVRGVFLPLGDALPCGLIAHELVENAFRYAFPGKRSGQVSLEMYRRNGNCVLSVRDDGVGIPPEKAPSFPREGLGFALVNVLAEQLGAVLQRETDQGVAVTVSFEPSSFLSAVDR</sequence>
<dbReference type="CDD" id="cd00075">
    <property type="entry name" value="HATPase"/>
    <property type="match status" value="1"/>
</dbReference>
<keyword evidence="7 13" id="KW-0418">Kinase</keyword>
<dbReference type="InterPro" id="IPR003594">
    <property type="entry name" value="HATPase_dom"/>
</dbReference>
<proteinExistence type="predicted"/>
<keyword evidence="10" id="KW-0812">Transmembrane</keyword>
<feature type="compositionally biased region" description="Low complexity" evidence="9">
    <location>
        <begin position="142"/>
        <end position="163"/>
    </location>
</feature>
<dbReference type="GO" id="GO:0004673">
    <property type="term" value="F:protein histidine kinase activity"/>
    <property type="evidence" value="ECO:0007669"/>
    <property type="project" value="UniProtKB-EC"/>
</dbReference>
<evidence type="ECO:0000256" key="8">
    <source>
        <dbReference type="ARBA" id="ARBA00022840"/>
    </source>
</evidence>
<accession>A0A1N6T731</accession>
<dbReference type="PANTHER" id="PTHR41523:SF8">
    <property type="entry name" value="ETHYLENE RESPONSE SENSOR PROTEIN"/>
    <property type="match status" value="1"/>
</dbReference>
<evidence type="ECO:0000256" key="10">
    <source>
        <dbReference type="SAM" id="Phobius"/>
    </source>
</evidence>
<dbReference type="InterPro" id="IPR036890">
    <property type="entry name" value="HATPase_C_sf"/>
</dbReference>
<name>A0A1N6T731_9SPIO</name>
<dbReference type="Gene3D" id="3.30.565.10">
    <property type="entry name" value="Histidine kinase-like ATPase, C-terminal domain"/>
    <property type="match status" value="1"/>
</dbReference>
<evidence type="ECO:0000256" key="3">
    <source>
        <dbReference type="ARBA" id="ARBA00012438"/>
    </source>
</evidence>
<evidence type="ECO:0000256" key="6">
    <source>
        <dbReference type="ARBA" id="ARBA00022741"/>
    </source>
</evidence>
<evidence type="ECO:0000256" key="5">
    <source>
        <dbReference type="ARBA" id="ARBA00022679"/>
    </source>
</evidence>
<evidence type="ECO:0000256" key="4">
    <source>
        <dbReference type="ARBA" id="ARBA00022553"/>
    </source>
</evidence>
<evidence type="ECO:0000256" key="1">
    <source>
        <dbReference type="ARBA" id="ARBA00000085"/>
    </source>
</evidence>
<keyword evidence="4" id="KW-0597">Phosphoprotein</keyword>
<comment type="subcellular location">
    <subcellularLocation>
        <location evidence="2">Membrane</location>
    </subcellularLocation>
</comment>
<organism evidence="13 14">
    <name type="scientific">Alkalispirochaeta americana</name>
    <dbReference type="NCBI Taxonomy" id="159291"/>
    <lineage>
        <taxon>Bacteria</taxon>
        <taxon>Pseudomonadati</taxon>
        <taxon>Spirochaetota</taxon>
        <taxon>Spirochaetia</taxon>
        <taxon>Spirochaetales</taxon>
        <taxon>Spirochaetaceae</taxon>
        <taxon>Alkalispirochaeta</taxon>
    </lineage>
</organism>
<evidence type="ECO:0000313" key="14">
    <source>
        <dbReference type="Proteomes" id="UP000186400"/>
    </source>
</evidence>
<dbReference type="Gene3D" id="6.10.340.10">
    <property type="match status" value="1"/>
</dbReference>
<keyword evidence="8" id="KW-0067">ATP-binding</keyword>
<evidence type="ECO:0000313" key="13">
    <source>
        <dbReference type="EMBL" id="SIQ49047.1"/>
    </source>
</evidence>
<evidence type="ECO:0000256" key="9">
    <source>
        <dbReference type="SAM" id="MobiDB-lite"/>
    </source>
</evidence>
<dbReference type="SUPFAM" id="SSF55874">
    <property type="entry name" value="ATPase domain of HSP90 chaperone/DNA topoisomerase II/histidine kinase"/>
    <property type="match status" value="1"/>
</dbReference>
<evidence type="ECO:0000259" key="11">
    <source>
        <dbReference type="PROSITE" id="PS50109"/>
    </source>
</evidence>
<dbReference type="Proteomes" id="UP000186400">
    <property type="component" value="Unassembled WGS sequence"/>
</dbReference>
<protein>
    <recommendedName>
        <fullName evidence="3">histidine kinase</fullName>
        <ecNumber evidence="3">2.7.13.3</ecNumber>
    </recommendedName>
</protein>
<dbReference type="PANTHER" id="PTHR41523">
    <property type="entry name" value="TWO-COMPONENT SYSTEM SENSOR PROTEIN"/>
    <property type="match status" value="1"/>
</dbReference>
<evidence type="ECO:0000256" key="2">
    <source>
        <dbReference type="ARBA" id="ARBA00004370"/>
    </source>
</evidence>
<dbReference type="EC" id="2.7.13.3" evidence="3"/>
<feature type="domain" description="Histidine kinase" evidence="11">
    <location>
        <begin position="437"/>
        <end position="628"/>
    </location>
</feature>
<dbReference type="GO" id="GO:0005524">
    <property type="term" value="F:ATP binding"/>
    <property type="evidence" value="ECO:0007669"/>
    <property type="project" value="UniProtKB-KW"/>
</dbReference>
<dbReference type="PROSITE" id="PS50109">
    <property type="entry name" value="HIS_KIN"/>
    <property type="match status" value="1"/>
</dbReference>
<gene>
    <name evidence="13" type="ORF">SAMN05920897_109136</name>
</gene>
<keyword evidence="10" id="KW-0472">Membrane</keyword>
<keyword evidence="6" id="KW-0547">Nucleotide-binding</keyword>
<comment type="catalytic activity">
    <reaction evidence="1">
        <text>ATP + protein L-histidine = ADP + protein N-phospho-L-histidine.</text>
        <dbReference type="EC" id="2.7.13.3"/>
    </reaction>
</comment>
<keyword evidence="5" id="KW-0808">Transferase</keyword>
<feature type="region of interest" description="Disordered" evidence="9">
    <location>
        <begin position="142"/>
        <end position="166"/>
    </location>
</feature>
<reference evidence="13 14" key="1">
    <citation type="submission" date="2017-01" db="EMBL/GenBank/DDBJ databases">
        <authorList>
            <person name="Mah S.A."/>
            <person name="Swanson W.J."/>
            <person name="Moy G.W."/>
            <person name="Vacquier V.D."/>
        </authorList>
    </citation>
    <scope>NUCLEOTIDE SEQUENCE [LARGE SCALE GENOMIC DNA]</scope>
    <source>
        <strain evidence="13 14">ASpG1</strain>
    </source>
</reference>
<keyword evidence="10" id="KW-1133">Transmembrane helix</keyword>
<dbReference type="Pfam" id="PF07568">
    <property type="entry name" value="HisKA_2"/>
    <property type="match status" value="1"/>
</dbReference>
<dbReference type="CDD" id="cd12913">
    <property type="entry name" value="PDC1_MCP_like"/>
    <property type="match status" value="1"/>
</dbReference>
<dbReference type="GO" id="GO:0007165">
    <property type="term" value="P:signal transduction"/>
    <property type="evidence" value="ECO:0007669"/>
    <property type="project" value="InterPro"/>
</dbReference>
<dbReference type="AlphaFoldDB" id="A0A1N6T731"/>